<protein>
    <submittedName>
        <fullName evidence="3">Uncharacterized protein DUF5019</fullName>
    </submittedName>
</protein>
<dbReference type="CDD" id="cd12956">
    <property type="entry name" value="CBM_SusE-F_like"/>
    <property type="match status" value="1"/>
</dbReference>
<sequence length="354" mass="37396">MKFNHIIAMVMACMSTVLSSCEKDNEAITVTTGELPNLTTTVDSLVLLQESAADTAVTFNWSPLEVNWSNDGVSTPILRYSLQISSKEQNFQGGSLLVLDAAGTSASVTVNALNTALLEAKAAPEAPILLLARLAMTLAPNKVVYSNVVELQVTPYEDVVMLPSLFIAGALNNWSHSADFRVGSINGDSQYEGYANFTAGNLAFKFSSQANWNGTNYGAGAAAGKMSAAGDAGNLEVVGAGYYLLKANTETLDWSATPVNWGIIGAAAGGWGDNDDVALVYDAATGLWTATLNMTADEFKFRANKAYTINLGAGTRNGILSNGGGNLRIAESGRYLVTLDLRNAGHYTYTIEAQ</sequence>
<gene>
    <name evidence="3" type="ORF">B0I21_108204</name>
</gene>
<keyword evidence="1" id="KW-0732">Signal</keyword>
<dbReference type="Proteomes" id="UP000294752">
    <property type="component" value="Unassembled WGS sequence"/>
</dbReference>
<name>A0A4R7CYD9_9SPHI</name>
<evidence type="ECO:0000259" key="2">
    <source>
        <dbReference type="Pfam" id="PF14292"/>
    </source>
</evidence>
<dbReference type="CDD" id="cd12967">
    <property type="entry name" value="CBM_SusE-F_like_u1"/>
    <property type="match status" value="1"/>
</dbReference>
<dbReference type="EMBL" id="SNZV01000008">
    <property type="protein sequence ID" value="TDS11144.1"/>
    <property type="molecule type" value="Genomic_DNA"/>
</dbReference>
<feature type="chain" id="PRO_5020641908" evidence="1">
    <location>
        <begin position="20"/>
        <end position="354"/>
    </location>
</feature>
<accession>A0A4R7CYD9</accession>
<dbReference type="InterPro" id="IPR025970">
    <property type="entry name" value="SusE"/>
</dbReference>
<keyword evidence="4" id="KW-1185">Reference proteome</keyword>
<organism evidence="3 4">
    <name type="scientific">Sphingobacterium paludis</name>
    <dbReference type="NCBI Taxonomy" id="1476465"/>
    <lineage>
        <taxon>Bacteria</taxon>
        <taxon>Pseudomonadati</taxon>
        <taxon>Bacteroidota</taxon>
        <taxon>Sphingobacteriia</taxon>
        <taxon>Sphingobacteriales</taxon>
        <taxon>Sphingobacteriaceae</taxon>
        <taxon>Sphingobacterium</taxon>
    </lineage>
</organism>
<dbReference type="AlphaFoldDB" id="A0A4R7CYD9"/>
<comment type="caution">
    <text evidence="3">The sequence shown here is derived from an EMBL/GenBank/DDBJ whole genome shotgun (WGS) entry which is preliminary data.</text>
</comment>
<dbReference type="PROSITE" id="PS51257">
    <property type="entry name" value="PROKAR_LIPOPROTEIN"/>
    <property type="match status" value="1"/>
</dbReference>
<evidence type="ECO:0000313" key="4">
    <source>
        <dbReference type="Proteomes" id="UP000294752"/>
    </source>
</evidence>
<feature type="domain" description="SusE outer membrane protein" evidence="2">
    <location>
        <begin position="23"/>
        <end position="133"/>
    </location>
</feature>
<reference evidence="3 4" key="1">
    <citation type="submission" date="2019-03" db="EMBL/GenBank/DDBJ databases">
        <title>Genomic Encyclopedia of Type Strains, Phase III (KMG-III): the genomes of soil and plant-associated and newly described type strains.</title>
        <authorList>
            <person name="Whitman W."/>
        </authorList>
    </citation>
    <scope>NUCLEOTIDE SEQUENCE [LARGE SCALE GENOMIC DNA]</scope>
    <source>
        <strain evidence="3 4">CGMCC 1.12801</strain>
    </source>
</reference>
<feature type="signal peptide" evidence="1">
    <location>
        <begin position="1"/>
        <end position="19"/>
    </location>
</feature>
<evidence type="ECO:0000313" key="3">
    <source>
        <dbReference type="EMBL" id="TDS11144.1"/>
    </source>
</evidence>
<dbReference type="OrthoDB" id="975117at2"/>
<evidence type="ECO:0000256" key="1">
    <source>
        <dbReference type="SAM" id="SignalP"/>
    </source>
</evidence>
<dbReference type="Gene3D" id="2.60.40.3620">
    <property type="match status" value="2"/>
</dbReference>
<proteinExistence type="predicted"/>
<dbReference type="RefSeq" id="WP_133641571.1">
    <property type="nucleotide sequence ID" value="NZ_SNZV01000008.1"/>
</dbReference>
<dbReference type="Pfam" id="PF14292">
    <property type="entry name" value="SusE"/>
    <property type="match status" value="1"/>
</dbReference>